<dbReference type="Pfam" id="PF01693">
    <property type="entry name" value="Cauli_VI"/>
    <property type="match status" value="1"/>
</dbReference>
<dbReference type="Pfam" id="PF13456">
    <property type="entry name" value="RVT_3"/>
    <property type="match status" value="1"/>
</dbReference>
<comment type="caution">
    <text evidence="3">The sequence shown here is derived from an EMBL/GenBank/DDBJ whole genome shotgun (WGS) entry which is preliminary data.</text>
</comment>
<organism evidence="3 4">
    <name type="scientific">Miscanthus lutarioriparius</name>
    <dbReference type="NCBI Taxonomy" id="422564"/>
    <lineage>
        <taxon>Eukaryota</taxon>
        <taxon>Viridiplantae</taxon>
        <taxon>Streptophyta</taxon>
        <taxon>Embryophyta</taxon>
        <taxon>Tracheophyta</taxon>
        <taxon>Spermatophyta</taxon>
        <taxon>Magnoliopsida</taxon>
        <taxon>Liliopsida</taxon>
        <taxon>Poales</taxon>
        <taxon>Poaceae</taxon>
        <taxon>PACMAD clade</taxon>
        <taxon>Panicoideae</taxon>
        <taxon>Andropogonodae</taxon>
        <taxon>Andropogoneae</taxon>
        <taxon>Saccharinae</taxon>
        <taxon>Miscanthus</taxon>
    </lineage>
</organism>
<sequence>MSGCATTTAAPVPAARLLRTSSQAVLCSIQQGQPLLAGTPQPHLILSSCDSMVIWSCSSCLRGFIPRAAWRRHYPLLSPRPTASPPIHHFSSSSARRSTKKSAAKAPMHSSILAAKAPMDSSREPFYVIRKGDVIGIYKTLSDCQAQVSNSVCDPPVTVYKGYSLRKETEEYLAARGLRNAVYSIDAADARDELFGDLVPCPFQQPDETKQSTLKMSQEMETRPSQHSKAADLETLPDSELSCILEFDGACKGNPGKSGAGVIIRRLDGSVIALLREGLGVMTNNAAEYRALILGLNYASKKGFKYIRCQGDSKLVCNQEFNSDADVQANFGTQLAGMRLL</sequence>
<dbReference type="InterPro" id="IPR012337">
    <property type="entry name" value="RNaseH-like_sf"/>
</dbReference>
<evidence type="ECO:0000256" key="1">
    <source>
        <dbReference type="SAM" id="MobiDB-lite"/>
    </source>
</evidence>
<dbReference type="EMBL" id="CAJGYO010000016">
    <property type="protein sequence ID" value="CAD6273368.1"/>
    <property type="molecule type" value="Genomic_DNA"/>
</dbReference>
<feature type="domain" description="RNase H type-1" evidence="2">
    <location>
        <begin position="239"/>
        <end position="341"/>
    </location>
</feature>
<reference evidence="3" key="1">
    <citation type="submission" date="2020-10" db="EMBL/GenBank/DDBJ databases">
        <authorList>
            <person name="Han B."/>
            <person name="Lu T."/>
            <person name="Zhao Q."/>
            <person name="Huang X."/>
            <person name="Zhao Y."/>
        </authorList>
    </citation>
    <scope>NUCLEOTIDE SEQUENCE</scope>
</reference>
<proteinExistence type="predicted"/>
<dbReference type="InterPro" id="IPR009027">
    <property type="entry name" value="Ribosomal_bL9/RNase_H1_N"/>
</dbReference>
<keyword evidence="4" id="KW-1185">Reference proteome</keyword>
<accession>A0A811RV15</accession>
<dbReference type="InterPro" id="IPR036397">
    <property type="entry name" value="RNaseH_sf"/>
</dbReference>
<dbReference type="Gene3D" id="3.40.970.10">
    <property type="entry name" value="Ribonuclease H1, N-terminal domain"/>
    <property type="match status" value="1"/>
</dbReference>
<dbReference type="PROSITE" id="PS50879">
    <property type="entry name" value="RNASE_H_1"/>
    <property type="match status" value="1"/>
</dbReference>
<evidence type="ECO:0000259" key="2">
    <source>
        <dbReference type="PROSITE" id="PS50879"/>
    </source>
</evidence>
<feature type="region of interest" description="Disordered" evidence="1">
    <location>
        <begin position="85"/>
        <end position="107"/>
    </location>
</feature>
<dbReference type="CDD" id="cd09279">
    <property type="entry name" value="RNase_HI_like"/>
    <property type="match status" value="1"/>
</dbReference>
<dbReference type="InterPro" id="IPR052927">
    <property type="entry name" value="DCC_oxidoreductase"/>
</dbReference>
<dbReference type="GO" id="GO:0003676">
    <property type="term" value="F:nucleic acid binding"/>
    <property type="evidence" value="ECO:0007669"/>
    <property type="project" value="InterPro"/>
</dbReference>
<dbReference type="PANTHER" id="PTHR33639:SF3">
    <property type="entry name" value="RIBONUCLEASE H1 N-TERMINAL DOMAIN-CONTAINING PROTEIN"/>
    <property type="match status" value="1"/>
</dbReference>
<dbReference type="InterPro" id="IPR011320">
    <property type="entry name" value="RNase_H1_N"/>
</dbReference>
<evidence type="ECO:0000313" key="3">
    <source>
        <dbReference type="EMBL" id="CAD6273368.1"/>
    </source>
</evidence>
<gene>
    <name evidence="3" type="ORF">NCGR_LOCUS56634</name>
</gene>
<dbReference type="GO" id="GO:0004523">
    <property type="term" value="F:RNA-DNA hybrid ribonuclease activity"/>
    <property type="evidence" value="ECO:0007669"/>
    <property type="project" value="InterPro"/>
</dbReference>
<dbReference type="InterPro" id="IPR037056">
    <property type="entry name" value="RNase_H1_N_sf"/>
</dbReference>
<dbReference type="InterPro" id="IPR002156">
    <property type="entry name" value="RNaseH_domain"/>
</dbReference>
<dbReference type="SUPFAM" id="SSF53098">
    <property type="entry name" value="Ribonuclease H-like"/>
    <property type="match status" value="1"/>
</dbReference>
<dbReference type="Gene3D" id="3.30.420.10">
    <property type="entry name" value="Ribonuclease H-like superfamily/Ribonuclease H"/>
    <property type="match status" value="1"/>
</dbReference>
<dbReference type="PANTHER" id="PTHR33639">
    <property type="entry name" value="THIOL-DISULFIDE OXIDOREDUCTASE DCC"/>
    <property type="match status" value="1"/>
</dbReference>
<protein>
    <recommendedName>
        <fullName evidence="2">RNase H type-1 domain-containing protein</fullName>
    </recommendedName>
</protein>
<name>A0A811RV15_9POAL</name>
<dbReference type="Proteomes" id="UP000604825">
    <property type="component" value="Unassembled WGS sequence"/>
</dbReference>
<evidence type="ECO:0000313" key="4">
    <source>
        <dbReference type="Proteomes" id="UP000604825"/>
    </source>
</evidence>
<dbReference type="AlphaFoldDB" id="A0A811RV15"/>
<dbReference type="OrthoDB" id="2016287at2759"/>
<dbReference type="SUPFAM" id="SSF55658">
    <property type="entry name" value="L9 N-domain-like"/>
    <property type="match status" value="1"/>
</dbReference>